<dbReference type="FunFam" id="3.40.50.300:FF:000582">
    <property type="entry name" value="Midasin"/>
    <property type="match status" value="1"/>
</dbReference>
<organism evidence="12 13">
    <name type="scientific">Metschnikowia bicuspidata var. bicuspidata NRRL YB-4993</name>
    <dbReference type="NCBI Taxonomy" id="869754"/>
    <lineage>
        <taxon>Eukaryota</taxon>
        <taxon>Fungi</taxon>
        <taxon>Dikarya</taxon>
        <taxon>Ascomycota</taxon>
        <taxon>Saccharomycotina</taxon>
        <taxon>Pichiomycetes</taxon>
        <taxon>Metschnikowiaceae</taxon>
        <taxon>Metschnikowia</taxon>
    </lineage>
</organism>
<feature type="domain" description="AAA+ ATPase" evidence="11">
    <location>
        <begin position="1370"/>
        <end position="1588"/>
    </location>
</feature>
<dbReference type="Proteomes" id="UP000092555">
    <property type="component" value="Unassembled WGS sequence"/>
</dbReference>
<dbReference type="GO" id="GO:0030687">
    <property type="term" value="C:preribosome, large subunit precursor"/>
    <property type="evidence" value="ECO:0007669"/>
    <property type="project" value="TreeGrafter"/>
</dbReference>
<protein>
    <recommendedName>
        <fullName evidence="4">Midasin</fullName>
    </recommendedName>
    <alternativeName>
        <fullName evidence="10">MIDAS-containing protein</fullName>
    </alternativeName>
</protein>
<proteinExistence type="inferred from homology"/>
<evidence type="ECO:0000256" key="10">
    <source>
        <dbReference type="ARBA" id="ARBA00077000"/>
    </source>
</evidence>
<dbReference type="GO" id="GO:0005730">
    <property type="term" value="C:nucleolus"/>
    <property type="evidence" value="ECO:0007669"/>
    <property type="project" value="UniProtKB-SubCell"/>
</dbReference>
<feature type="non-terminal residue" evidence="12">
    <location>
        <position position="3708"/>
    </location>
</feature>
<evidence type="ECO:0000256" key="8">
    <source>
        <dbReference type="ARBA" id="ARBA00023186"/>
    </source>
</evidence>
<sequence length="3708" mass="417969">MNHEILLDLAQATARYAAYARACPQKNLPLPFLYDTSASVLDNLDRLAIFALHPKTTTAVLHAYREVFLEVVARWIEKSDAFEAALAETQGTPEPTIRGSVILLALSRVVALFPESVGLIEYFMAQRKFALALLPRAPVHEIPADEMQSVLLALHRIYAYKPQRFVGFVLPQALYHVLSLDAAHTVAKYLAVLILARYLNASEVARSDMLRTHTNDGSLTAPLDGGYKIDYRFLDIVEAKRLLNHTSVAPHVPCNTLALPLEIRPCDLSQLVISICGVLVACPGASKSPVSTEEVVPTQNAVTVLRTLACAVQNNRPVLLHGQAGSGKTFLVNLLARYLGAQDDIVKIHLGEQTDAKLLLGTYTSGEKPGSFEWRSGVLTTAVREGKWVLVEDIDKAPTEVLSILLTLLEKRELSIPSRGEVIRAHSGFKLLSTVRTSPSIRVPDMIGLRLWLLVPVAPPSDLELRAILATRYPLLRNLIAKFISVYNKVCHIYAMPSFVSLNKGSHPRVISTRDLMKVCSRCHVMLQNKGVTSSDQLLEAQVYDNIFAEAVECFGSAITEYGALAPLVSAIGEVLEIPASRINLYLDSHVPSFYVDDAKLEIGRAVLVKSKADKAVHTKRKAGNTTTFARTKHSKRLMEQIAVGIEMIEPILLVGETGTGKTTVVQEVAKMMHKKLTVINVSQQTEAGDLLGGYKPVNTKSVATPLQEVFETLFLATFSQKKNGKFSALLSKCFNKNQWKNVIKLWTEAVKMAHEILSKPDESDDDAAEDGGPKKKRKLRSTEKSVLLSKWQEFQLDVKGFESQAANLENSFVFSFVEGSLVKAVRNGEWLLLDEINLASPDTLESIADLLSENLHQRSVLLSERGDVEAIKAHADFRIFGCMNPSTDVGKRDLPLSIRSRFSEIYVHSPDRDREDLTSIIEKYILRFAVGDDWAIEDIAELYYEAKTLAESNKIVDGANQKPHFSIRTLTRTLIYVCDIVSIYGLRRALYEGFCMSFLTLLDRKSEEVLRPIIAKYTIDKLKNAKQVIARCPPAPSSNESDYVQFKHYWMKRGPGEISTPNYIITPFVEKNLLNLVRATASRKFPVLVQGPTSAGKTSMINYLASITGHKFVRINNHEHTDLQEYLGTYVSDSSGKLVFREGVLVEALRKGHWIVLDELNLAPTDVLEALNRLLDDNRELFIPETQEVIHPHPDFMLFATQNPPGLYGGRKVLSRAFRNRFLELHFDDIPQDELEVILRERCQIAPSYGKKIVEVYRQLSVRRQSSRLFEQKNSFATLRDLFRWALRDAVGYEELAANGYMLLAERVRSQEEKLVVKETIEKVMRVTLNMDEYYEKLENKQLMELELSVVWTKAMRRLAVLVEMSIKYKEPLLLVGETGCGKTTVCQILAQLLQRELITVNAHQNTETGDILGAQRPIRNRFETRSELLKALLSFFDLMKIDVSLEQSKVEDLVKKYERVKRTLIEVPNEAIEVSLLETIDEHIRTSSSLFEWADGPLINAMKQGEFFLLDEISLADDSVLERLNSVLEPERSLLLAEKGTEDSFLAAEETFQFLASMNPGGDYGKKELSPALRNRFTEIWVPSMDDFNDVQQIVESRLKSENRHLSVPLVKFSEWFGRRLGNGNANSGVISLRDILAWVEFINSCDLTFSDKLALVNGAMMVFIDALGTNNTAYLADNQERLLEYKQECLQMLCLLIGSDTDENSFRCTPTIEVKDNCLKAGMFQIPRKPETEWEELFNLLAPTTAANAMRVIRAMQVHKPILLEGSPGVGKTSLISAISKATGNPLIRINLSEQTDLIDLFGSDAPVEGGNTGEFVWRDAPFLRAMKNGEWVLLDEMNLASQSVLEGLNACLDHRGEAYIPELDRSFPRHPQFKVFAAQNPQYQGGGRKGLPKSFVNRFSVVHMDVLKNEDLMLISAQIFPNVPRDDCSKIISFMTKLEEEVVVQKKWGMSGGPWEFNLRDTLRWLGLYSSKYNLSHASDNSVGDFLDMIVCHRFRTPEDRQHVEELFESIFGPQRKKDAFYGMGEEYVQAGGSLMKRSQLLQFSNSSDRLQFVTLQTNFPILESAMRSVNENIPLILTGPSNAGKTELIRFLANIVGVKLSEFSMNSDVDSMDILGGYEQVDLTRSINALTLEIHQLLNELVVVNLKESGSEPASLLSCLELLQFMEDTDIVAENFHDLLTKFQSFLTFYSNEKLDALSVSAEELHSKLQEVSTVKFNWFDGMLVKAVVRGEWLVLDNANLCNPSVLDRLNSLLEYNGSLIINECSQEDGSPRILKPHPNFRLFLTVDPRYGELSRAMRNRCVEIFLESLQSRATSFDRMLLGMPITQESSEENLDATNIDQKFEKMQMDESLQVARPISAFVSSTDSSLRQLALVHDCVNADSASCLASALVSIFGVSQFGKLKKWAKAFNGPEFGLVESARLEQVCQVLQHLQASGFVSNMKALYGKTAASLLVTRDFASSQVLHPLVNPYLLGFFVNCGFNVNGTNANVLFQVAASVLDSKFFVQRVEEKAINGKASELSFIERSAAIGLGREIKRAPKINIYAYVKAVAQFISNVFDASMNFSEFFQQPSNFYESLMEIQCIWVSLTEASQEQNLSKLRVYHGMITSWLETHESVPIVADHSREITSLSVGLELTSGFSMTKIWEHFRQSYPTSKKAWDNYAKLLALLGDFDVLSRKLYPDTYGEVSELRHQMLSLYEDIVSDSLNDEDLDLVFTSFATAFKRLADVADAFVVERHNLMDEEFTMLSNFLTLNSYYHGDNLCDQLSVASYASKSTLSLLQSSKSKLFTPYPRIFDCLWSENSFAKGLFTNVFLQQSIEKVNGIKNRPGKYLDQSLADMSAFGKSLIQNSPSVLENQKSVFQSILFKWILEILKAHDLDVPLTSHGNSIATKADLKQLFEVVECGCDETVVAIMRETYLPALYLLIDSTDLAQLGKAWILFASGCIQLFVPNSPLDPAIEDHVTYLVYERQQELCIRLAESWKTIRSVNSGDEPLQLESSLPKPSEQQELSKSQIFRTNESMDELFDEWKSFMDSAIDTEPIAKLLTAAELSTAESNHQKVGIFHNNSANFMMRLNSKYPMYADLNDILNGYIYSIRLGLDLLNIENQNRASSFSIVSLWQVNIEKLNDVPAIEAVFRSVKAMNKTLGSSSVLSEKVMLFFINLCFAQTKKDDEKLSLVINQAFQSLYYRWYYRKMKQEEAAVQEGSLYKHKDTDDAEQEFKDLFPDYDDVMDIEDDSGKLTEAFEDVHYELAVSYVNYYLKDKELSLKNVVEQGALLCTEFQLVNSDTIYGPNNASHLSALLITMKSAHDQFASDLKIEVNFYHDACPSEFKKAMKLVLAVFNSVASLLTQWPEHATLQTISRYASEFLGYPSSFPLNKLLFKVEVLHNSLNEWEKFASSKVTLKAHSDEITNLIVSWRKLELTSWKSLFNYENKAFQKSVGKWWFHLFDSIVIPYLQDDETDEDINEKPSVVQILGALNIFMSQTNFGDFQPRLDLVKALRNHIASLSYADSNILNGLGNFISFYEQFVPTIEDSVNQTRKTLEKDVSEIILLASWKDVNIDALKQSSRKSHNSLYKLVRKYRTLLSTPVSPIIEAGIPKDSAVIVASAFEPKHLRHIALSQADKLAVLKACQTTLGWSERPARLKNIEIVESNLKIYIEKILKSQSPSLYAYTKQVIEQMEELRKETPSVMNDETKK</sequence>
<dbReference type="GeneID" id="30027833"/>
<dbReference type="GO" id="GO:0005524">
    <property type="term" value="F:ATP binding"/>
    <property type="evidence" value="ECO:0007669"/>
    <property type="project" value="UniProtKB-KW"/>
</dbReference>
<evidence type="ECO:0000259" key="11">
    <source>
        <dbReference type="SMART" id="SM00382"/>
    </source>
</evidence>
<evidence type="ECO:0000256" key="2">
    <source>
        <dbReference type="ARBA" id="ARBA00004642"/>
    </source>
</evidence>
<dbReference type="GO" id="GO:0016887">
    <property type="term" value="F:ATP hydrolysis activity"/>
    <property type="evidence" value="ECO:0007669"/>
    <property type="project" value="InterPro"/>
</dbReference>
<evidence type="ECO:0000256" key="1">
    <source>
        <dbReference type="ARBA" id="ARBA00004604"/>
    </source>
</evidence>
<keyword evidence="7" id="KW-0067">ATP-binding</keyword>
<evidence type="ECO:0000256" key="7">
    <source>
        <dbReference type="ARBA" id="ARBA00022840"/>
    </source>
</evidence>
<dbReference type="InterPro" id="IPR011704">
    <property type="entry name" value="ATPase_dyneun-rel_AAA"/>
</dbReference>
<evidence type="ECO:0000256" key="5">
    <source>
        <dbReference type="ARBA" id="ARBA00022553"/>
    </source>
</evidence>
<dbReference type="FunFam" id="3.40.50.300:FF:001368">
    <property type="entry name" value="Midasin"/>
    <property type="match status" value="1"/>
</dbReference>
<evidence type="ECO:0000256" key="9">
    <source>
        <dbReference type="ARBA" id="ARBA00023242"/>
    </source>
</evidence>
<evidence type="ECO:0000256" key="4">
    <source>
        <dbReference type="ARBA" id="ARBA00017143"/>
    </source>
</evidence>
<evidence type="ECO:0000313" key="13">
    <source>
        <dbReference type="Proteomes" id="UP000092555"/>
    </source>
</evidence>
<dbReference type="PROSITE" id="PS00675">
    <property type="entry name" value="SIGMA54_INTERACT_1"/>
    <property type="match status" value="1"/>
</dbReference>
<dbReference type="Pfam" id="PF17867">
    <property type="entry name" value="AAA_lid_7"/>
    <property type="match status" value="3"/>
</dbReference>
<dbReference type="PANTHER" id="PTHR48103">
    <property type="entry name" value="MIDASIN-RELATED"/>
    <property type="match status" value="1"/>
</dbReference>
<dbReference type="SUPFAM" id="SSF52540">
    <property type="entry name" value="P-loop containing nucleoside triphosphate hydrolases"/>
    <property type="match status" value="6"/>
</dbReference>
<keyword evidence="5" id="KW-0597">Phosphoprotein</keyword>
<keyword evidence="6" id="KW-0547">Nucleotide-binding</keyword>
<feature type="domain" description="AAA+ ATPase" evidence="11">
    <location>
        <begin position="648"/>
        <end position="913"/>
    </location>
</feature>
<dbReference type="Pfam" id="PF21108">
    <property type="entry name" value="MDN1_4th"/>
    <property type="match status" value="1"/>
</dbReference>
<dbReference type="InterPro" id="IPR027417">
    <property type="entry name" value="P-loop_NTPase"/>
</dbReference>
<evidence type="ECO:0000313" key="12">
    <source>
        <dbReference type="EMBL" id="OBA18032.1"/>
    </source>
</evidence>
<dbReference type="InterPro" id="IPR041190">
    <property type="entry name" value="Midasin_AAA_lid_5"/>
</dbReference>
<dbReference type="GO" id="GO:0005654">
    <property type="term" value="C:nucleoplasm"/>
    <property type="evidence" value="ECO:0007669"/>
    <property type="project" value="UniProtKB-SubCell"/>
</dbReference>
<feature type="domain" description="AAA+ ATPase" evidence="11">
    <location>
        <begin position="1761"/>
        <end position="1913"/>
    </location>
</feature>
<dbReference type="Pfam" id="PF17865">
    <property type="entry name" value="AAA_lid_5"/>
    <property type="match status" value="1"/>
</dbReference>
<dbReference type="OrthoDB" id="5186at2759"/>
<dbReference type="Pfam" id="PF07728">
    <property type="entry name" value="AAA_5"/>
    <property type="match status" value="8"/>
</dbReference>
<feature type="domain" description="AAA+ ATPase" evidence="11">
    <location>
        <begin position="2076"/>
        <end position="2314"/>
    </location>
</feature>
<dbReference type="InterPro" id="IPR003593">
    <property type="entry name" value="AAA+_ATPase"/>
</dbReference>
<dbReference type="SMART" id="SM00382">
    <property type="entry name" value="AAA"/>
    <property type="match status" value="6"/>
</dbReference>
<evidence type="ECO:0000256" key="6">
    <source>
        <dbReference type="ARBA" id="ARBA00022741"/>
    </source>
</evidence>
<dbReference type="InterPro" id="IPR048617">
    <property type="entry name" value="MDN1_AAA_lid_4"/>
</dbReference>
<feature type="domain" description="AAA+ ATPase" evidence="11">
    <location>
        <begin position="314"/>
        <end position="428"/>
    </location>
</feature>
<evidence type="ECO:0000256" key="3">
    <source>
        <dbReference type="ARBA" id="ARBA00007188"/>
    </source>
</evidence>
<dbReference type="FunFam" id="3.40.50.300:FF:001053">
    <property type="entry name" value="Midasin"/>
    <property type="match status" value="1"/>
</dbReference>
<dbReference type="CDD" id="cd00009">
    <property type="entry name" value="AAA"/>
    <property type="match status" value="3"/>
</dbReference>
<name>A0A1A0H280_9ASCO</name>
<dbReference type="RefSeq" id="XP_018709427.1">
    <property type="nucleotide sequence ID" value="XM_018854857.1"/>
</dbReference>
<dbReference type="GO" id="GO:0000055">
    <property type="term" value="P:ribosomal large subunit export from nucleus"/>
    <property type="evidence" value="ECO:0007669"/>
    <property type="project" value="TreeGrafter"/>
</dbReference>
<keyword evidence="9" id="KW-0539">Nucleus</keyword>
<accession>A0A1A0H280</accession>
<gene>
    <name evidence="12" type="ORF">METBIDRAFT_19339</name>
</gene>
<dbReference type="Gene3D" id="3.40.50.300">
    <property type="entry name" value="P-loop containing nucleotide triphosphate hydrolases"/>
    <property type="match status" value="6"/>
</dbReference>
<dbReference type="InterPro" id="IPR025662">
    <property type="entry name" value="Sigma_54_int_dom_ATP-bd_1"/>
</dbReference>
<dbReference type="GO" id="GO:0000027">
    <property type="term" value="P:ribosomal large subunit assembly"/>
    <property type="evidence" value="ECO:0007669"/>
    <property type="project" value="TreeGrafter"/>
</dbReference>
<keyword evidence="8" id="KW-0143">Chaperone</keyword>
<dbReference type="STRING" id="869754.A0A1A0H280"/>
<keyword evidence="12" id="KW-0378">Hydrolase</keyword>
<comment type="similarity">
    <text evidence="3">Belongs to the midasin family.</text>
</comment>
<keyword evidence="13" id="KW-1185">Reference proteome</keyword>
<feature type="domain" description="AAA+ ATPase" evidence="11">
    <location>
        <begin position="1084"/>
        <end position="1229"/>
    </location>
</feature>
<comment type="caution">
    <text evidence="12">The sequence shown here is derived from an EMBL/GenBank/DDBJ whole genome shotgun (WGS) entry which is preliminary data.</text>
</comment>
<comment type="subcellular location">
    <subcellularLocation>
        <location evidence="1">Nucleus</location>
        <location evidence="1">Nucleolus</location>
    </subcellularLocation>
    <subcellularLocation>
        <location evidence="2">Nucleus</location>
        <location evidence="2">Nucleoplasm</location>
    </subcellularLocation>
</comment>
<dbReference type="FunFam" id="3.40.50.300:FF:000712">
    <property type="entry name" value="Midasin"/>
    <property type="match status" value="1"/>
</dbReference>
<reference evidence="12 13" key="1">
    <citation type="submission" date="2016-05" db="EMBL/GenBank/DDBJ databases">
        <title>Comparative genomics of biotechnologically important yeasts.</title>
        <authorList>
            <consortium name="DOE Joint Genome Institute"/>
            <person name="Riley R."/>
            <person name="Haridas S."/>
            <person name="Wolfe K.H."/>
            <person name="Lopes M.R."/>
            <person name="Hittinger C.T."/>
            <person name="Goker M."/>
            <person name="Salamov A."/>
            <person name="Wisecaver J."/>
            <person name="Long T.M."/>
            <person name="Aerts A.L."/>
            <person name="Barry K."/>
            <person name="Choi C."/>
            <person name="Clum A."/>
            <person name="Coughlan A.Y."/>
            <person name="Deshpande S."/>
            <person name="Douglass A.P."/>
            <person name="Hanson S.J."/>
            <person name="Klenk H.-P."/>
            <person name="LaButti K."/>
            <person name="Lapidus A."/>
            <person name="Lindquist E."/>
            <person name="Lipzen A."/>
            <person name="Meier-kolthoff J.P."/>
            <person name="Ohm R.A."/>
            <person name="Otillar R.P."/>
            <person name="Pangilinan J."/>
            <person name="Peng Y."/>
            <person name="Rokas A."/>
            <person name="Rosa C.A."/>
            <person name="Scheuner C."/>
            <person name="Sibirny A.A."/>
            <person name="Slot J.C."/>
            <person name="Stielow J.B."/>
            <person name="Sun H."/>
            <person name="Kurtzman C.P."/>
            <person name="Blackwell M."/>
            <person name="Grigoriev I.V."/>
            <person name="Jeffries T.W."/>
        </authorList>
    </citation>
    <scope>NUCLEOTIDE SEQUENCE [LARGE SCALE GENOMIC DNA]</scope>
    <source>
        <strain evidence="12 13">NRRL YB-4993</strain>
    </source>
</reference>
<dbReference type="FunFam" id="3.40.50.300:FF:000142">
    <property type="entry name" value="Midasin"/>
    <property type="match status" value="1"/>
</dbReference>
<dbReference type="InterPro" id="IPR040848">
    <property type="entry name" value="AAA_lid_7"/>
</dbReference>
<dbReference type="PANTHER" id="PTHR48103:SF2">
    <property type="entry name" value="MIDASIN"/>
    <property type="match status" value="1"/>
</dbReference>
<dbReference type="EMBL" id="LXTC01000009">
    <property type="protein sequence ID" value="OBA18032.1"/>
    <property type="molecule type" value="Genomic_DNA"/>
</dbReference>